<dbReference type="EC" id="3.1.3.-" evidence="1"/>
<gene>
    <name evidence="1" type="primary">ycdX</name>
    <name evidence="1" type="ORF">AULFYP135_00774</name>
</gene>
<dbReference type="GO" id="GO:0008270">
    <property type="term" value="F:zinc ion binding"/>
    <property type="evidence" value="ECO:0007669"/>
    <property type="project" value="TreeGrafter"/>
</dbReference>
<accession>A0A6N2S8S7</accession>
<proteinExistence type="predicted"/>
<dbReference type="PANTHER" id="PTHR36928">
    <property type="entry name" value="PHOSPHATASE YCDX-RELATED"/>
    <property type="match status" value="1"/>
</dbReference>
<dbReference type="AlphaFoldDB" id="A0A6N2S8S7"/>
<dbReference type="InterPro" id="IPR016195">
    <property type="entry name" value="Pol/histidinol_Pase-like"/>
</dbReference>
<evidence type="ECO:0000313" key="1">
    <source>
        <dbReference type="EMBL" id="VYS88681.1"/>
    </source>
</evidence>
<protein>
    <submittedName>
        <fullName evidence="1">Putative phosphatase YcdX</fullName>
        <ecNumber evidence="1">3.1.3.-</ecNumber>
    </submittedName>
</protein>
<dbReference type="CDD" id="cd07437">
    <property type="entry name" value="PHP_HisPPase_Ycdx_like"/>
    <property type="match status" value="1"/>
</dbReference>
<sequence>MDFQLVADTHTHALASGHAYSTLLENLHAAKAIGLSFLCYTEHGPAMEDAPRRFYFHNIKNLPDMVEGVGLLKGAEANICDYEGTLDLPEKDLAALDWVIASYHTQVIDPSTKEDATRGWLAVAKNPLVDVLGHCGDSHYDFDQEMVVKACKEHGKIIEINSHSFEVRQGSKENCRSIALLCKEYRVPVVVSSDAHFVTSIGKVGNSLALLEEIGFPPELILNGEYNRFLQVVREKTGRFQ</sequence>
<keyword evidence="1" id="KW-0378">Hydrolase</keyword>
<dbReference type="InterPro" id="IPR050243">
    <property type="entry name" value="PHP_phosphatase"/>
</dbReference>
<dbReference type="SUPFAM" id="SSF89550">
    <property type="entry name" value="PHP domain-like"/>
    <property type="match status" value="1"/>
</dbReference>
<dbReference type="Gene3D" id="3.20.20.140">
    <property type="entry name" value="Metal-dependent hydrolases"/>
    <property type="match status" value="1"/>
</dbReference>
<dbReference type="GO" id="GO:0042578">
    <property type="term" value="F:phosphoric ester hydrolase activity"/>
    <property type="evidence" value="ECO:0007669"/>
    <property type="project" value="TreeGrafter"/>
</dbReference>
<dbReference type="PANTHER" id="PTHR36928:SF1">
    <property type="entry name" value="PHOSPHATASE YCDX-RELATED"/>
    <property type="match status" value="1"/>
</dbReference>
<dbReference type="EMBL" id="CACRSL010000003">
    <property type="protein sequence ID" value="VYS88681.1"/>
    <property type="molecule type" value="Genomic_DNA"/>
</dbReference>
<dbReference type="GO" id="GO:0005829">
    <property type="term" value="C:cytosol"/>
    <property type="evidence" value="ECO:0007669"/>
    <property type="project" value="TreeGrafter"/>
</dbReference>
<dbReference type="NCBIfam" id="NF006702">
    <property type="entry name" value="PRK09248.1"/>
    <property type="match status" value="1"/>
</dbReference>
<organism evidence="1">
    <name type="scientific">uncultured Anaerotruncus sp</name>
    <dbReference type="NCBI Taxonomy" id="905011"/>
    <lineage>
        <taxon>Bacteria</taxon>
        <taxon>Bacillati</taxon>
        <taxon>Bacillota</taxon>
        <taxon>Clostridia</taxon>
        <taxon>Eubacteriales</taxon>
        <taxon>Oscillospiraceae</taxon>
        <taxon>Anaerotruncus</taxon>
        <taxon>environmental samples</taxon>
    </lineage>
</organism>
<name>A0A6N2S8S7_9FIRM</name>
<reference evidence="1" key="1">
    <citation type="submission" date="2019-11" db="EMBL/GenBank/DDBJ databases">
        <authorList>
            <person name="Feng L."/>
        </authorList>
    </citation>
    <scope>NUCLEOTIDE SEQUENCE</scope>
    <source>
        <strain evidence="1">AundefinedLFYP135</strain>
    </source>
</reference>